<dbReference type="SUPFAM" id="SSF46689">
    <property type="entry name" value="Homeodomain-like"/>
    <property type="match status" value="1"/>
</dbReference>
<evidence type="ECO:0000313" key="3">
    <source>
        <dbReference type="EMBL" id="KAK8833655.1"/>
    </source>
</evidence>
<dbReference type="PROSITE" id="PS51294">
    <property type="entry name" value="HTH_MYB"/>
    <property type="match status" value="1"/>
</dbReference>
<feature type="region of interest" description="Disordered" evidence="1">
    <location>
        <begin position="51"/>
        <end position="76"/>
    </location>
</feature>
<keyword evidence="4" id="KW-1185">Reference proteome</keyword>
<dbReference type="InterPro" id="IPR009057">
    <property type="entry name" value="Homeodomain-like_sf"/>
</dbReference>
<feature type="non-terminal residue" evidence="3">
    <location>
        <position position="76"/>
    </location>
</feature>
<name>A0ABR2GIC4_9EUKA</name>
<evidence type="ECO:0000313" key="4">
    <source>
        <dbReference type="Proteomes" id="UP001470230"/>
    </source>
</evidence>
<dbReference type="InterPro" id="IPR017930">
    <property type="entry name" value="Myb_dom"/>
</dbReference>
<dbReference type="Gene3D" id="1.10.10.60">
    <property type="entry name" value="Homeodomain-like"/>
    <property type="match status" value="1"/>
</dbReference>
<organism evidence="3 4">
    <name type="scientific">Tritrichomonas musculus</name>
    <dbReference type="NCBI Taxonomy" id="1915356"/>
    <lineage>
        <taxon>Eukaryota</taxon>
        <taxon>Metamonada</taxon>
        <taxon>Parabasalia</taxon>
        <taxon>Tritrichomonadida</taxon>
        <taxon>Tritrichomonadidae</taxon>
        <taxon>Tritrichomonas</taxon>
    </lineage>
</organism>
<dbReference type="EMBL" id="JAPFFF010000749">
    <property type="protein sequence ID" value="KAK8833655.1"/>
    <property type="molecule type" value="Genomic_DNA"/>
</dbReference>
<sequence length="76" mass="9281">KESPTNDEKARIIELYGKYPKQWTFISFLMGRPESTIRNYYTRYKMTGHFEEKRRRPPISQEKKQEVVSYFEKSPE</sequence>
<reference evidence="3 4" key="1">
    <citation type="submission" date="2024-04" db="EMBL/GenBank/DDBJ databases">
        <title>Tritrichomonas musculus Genome.</title>
        <authorList>
            <person name="Alves-Ferreira E."/>
            <person name="Grigg M."/>
            <person name="Lorenzi H."/>
            <person name="Galac M."/>
        </authorList>
    </citation>
    <scope>NUCLEOTIDE SEQUENCE [LARGE SCALE GENOMIC DNA]</scope>
    <source>
        <strain evidence="3 4">EAF2021</strain>
    </source>
</reference>
<evidence type="ECO:0000256" key="1">
    <source>
        <dbReference type="SAM" id="MobiDB-lite"/>
    </source>
</evidence>
<evidence type="ECO:0000259" key="2">
    <source>
        <dbReference type="PROSITE" id="PS51294"/>
    </source>
</evidence>
<feature type="non-terminal residue" evidence="3">
    <location>
        <position position="1"/>
    </location>
</feature>
<dbReference type="Pfam" id="PF13921">
    <property type="entry name" value="Myb_DNA-bind_6"/>
    <property type="match status" value="1"/>
</dbReference>
<gene>
    <name evidence="3" type="ORF">M9Y10_042524</name>
</gene>
<comment type="caution">
    <text evidence="3">The sequence shown here is derived from an EMBL/GenBank/DDBJ whole genome shotgun (WGS) entry which is preliminary data.</text>
</comment>
<proteinExistence type="predicted"/>
<feature type="domain" description="HTH myb-type" evidence="2">
    <location>
        <begin position="1"/>
        <end position="49"/>
    </location>
</feature>
<accession>A0ABR2GIC4</accession>
<protein>
    <recommendedName>
        <fullName evidence="2">HTH myb-type domain-containing protein</fullName>
    </recommendedName>
</protein>
<dbReference type="Proteomes" id="UP001470230">
    <property type="component" value="Unassembled WGS sequence"/>
</dbReference>